<evidence type="ECO:0000256" key="1">
    <source>
        <dbReference type="SAM" id="MobiDB-lite"/>
    </source>
</evidence>
<sequence length="328" mass="35760">MPTASTRRTTGAVTRARGRTARPRSSTVPAPEGSEVTIAFDGVAVKKWFARATEAPWDATAATWREFFALKSIGAVVEVDNDRETVNATEVESHGLNFPSCKAEALARAKANTVRFRQNYLVMAAAAALIGCECAAFGLALTLFYVHLAATSDKILGELELGTRGALKWNAEVVAGVPRKRLRRVTLASAIVLFLLSDATANTYAVVRSVMWTSVVAVIHAMLRPIDLKGTLANIVKEFRAAKSKEELKDAAQAGFNSMKAWIGEKVKPENAKPVFVVEKGARKTNRTGNEEEEQAKRENPDGAIDVDAKKVEENKFYLPHDRVEDDT</sequence>
<dbReference type="InParanoid" id="Q015L9"/>
<reference evidence="4" key="1">
    <citation type="journal article" date="2006" name="Proc. Natl. Acad. Sci. U.S.A.">
        <title>Genome analysis of the smallest free-living eukaryote Ostreococcus tauri unveils many unique features.</title>
        <authorList>
            <person name="Derelle E."/>
            <person name="Ferraz C."/>
            <person name="Rombauts S."/>
            <person name="Rouze P."/>
            <person name="Worden A.Z."/>
            <person name="Robbens S."/>
            <person name="Partensky F."/>
            <person name="Degroeve S."/>
            <person name="Echeynie S."/>
            <person name="Cooke R."/>
            <person name="Saeys Y."/>
            <person name="Wuyts J."/>
            <person name="Jabbari K."/>
            <person name="Bowler C."/>
            <person name="Panaud O."/>
            <person name="Piegu B."/>
            <person name="Ball S.G."/>
            <person name="Ral J.-P."/>
            <person name="Bouget F.-Y."/>
            <person name="Piganeau G."/>
            <person name="De Baets B."/>
            <person name="Picard A."/>
            <person name="Delseny M."/>
            <person name="Demaille J."/>
            <person name="Van de Peer Y."/>
            <person name="Moreau H."/>
        </authorList>
    </citation>
    <scope>NUCLEOTIDE SEQUENCE [LARGE SCALE GENOMIC DNA]</scope>
    <source>
        <strain evidence="4">OTTH 0595 / CCAP 157/2 / RCC745</strain>
    </source>
</reference>
<feature type="compositionally biased region" description="Low complexity" evidence="1">
    <location>
        <begin position="1"/>
        <end position="15"/>
    </location>
</feature>
<organism evidence="3 4">
    <name type="scientific">Ostreococcus tauri</name>
    <name type="common">Marine green alga</name>
    <dbReference type="NCBI Taxonomy" id="70448"/>
    <lineage>
        <taxon>Eukaryota</taxon>
        <taxon>Viridiplantae</taxon>
        <taxon>Chlorophyta</taxon>
        <taxon>Mamiellophyceae</taxon>
        <taxon>Mamiellales</taxon>
        <taxon>Bathycoccaceae</taxon>
        <taxon>Ostreococcus</taxon>
    </lineage>
</organism>
<dbReference type="OMA" id="MKAWISE"/>
<name>Q015L9_OSTTA</name>
<comment type="caution">
    <text evidence="3">The sequence shown here is derived from an EMBL/GenBank/DDBJ whole genome shotgun (WGS) entry which is preliminary data.</text>
</comment>
<dbReference type="AlphaFoldDB" id="Q015L9"/>
<keyword evidence="2" id="KW-0472">Membrane</keyword>
<feature type="compositionally biased region" description="Basic and acidic residues" evidence="1">
    <location>
        <begin position="295"/>
        <end position="328"/>
    </location>
</feature>
<evidence type="ECO:0000313" key="3">
    <source>
        <dbReference type="EMBL" id="CAL54410.1"/>
    </source>
</evidence>
<keyword evidence="4" id="KW-1185">Reference proteome</keyword>
<evidence type="ECO:0000313" key="4">
    <source>
        <dbReference type="Proteomes" id="UP000009170"/>
    </source>
</evidence>
<dbReference type="Proteomes" id="UP000009170">
    <property type="component" value="Unassembled WGS sequence"/>
</dbReference>
<dbReference type="RefSeq" id="XP_003080243.1">
    <property type="nucleotide sequence ID" value="XM_003080195.1"/>
</dbReference>
<feature type="region of interest" description="Disordered" evidence="1">
    <location>
        <begin position="1"/>
        <end position="32"/>
    </location>
</feature>
<dbReference type="EMBL" id="CAID01000007">
    <property type="protein sequence ID" value="CAL54410.1"/>
    <property type="molecule type" value="Genomic_DNA"/>
</dbReference>
<feature type="transmembrane region" description="Helical" evidence="2">
    <location>
        <begin position="120"/>
        <end position="146"/>
    </location>
</feature>
<gene>
    <name evidence="3" type="ORF">OT_ostta07g01490</name>
</gene>
<dbReference type="KEGG" id="ota:OT_ostta07g01490"/>
<proteinExistence type="predicted"/>
<reference evidence="3 4" key="2">
    <citation type="journal article" date="2014" name="BMC Genomics">
        <title>An improved genome of the model marine alga Ostreococcus tauri unfolds by assessing Illumina de novo assemblies.</title>
        <authorList>
            <person name="Blanc-Mathieu R."/>
            <person name="Verhelst B."/>
            <person name="Derelle E."/>
            <person name="Rombauts S."/>
            <person name="Bouget F.Y."/>
            <person name="Carre I."/>
            <person name="Chateau A."/>
            <person name="Eyre-Walker A."/>
            <person name="Grimsley N."/>
            <person name="Moreau H."/>
            <person name="Piegu B."/>
            <person name="Rivals E."/>
            <person name="Schackwitz W."/>
            <person name="Van de Peer Y."/>
            <person name="Piganeau G."/>
        </authorList>
    </citation>
    <scope>NUCLEOTIDE SEQUENCE [LARGE SCALE GENOMIC DNA]</scope>
    <source>
        <strain evidence="4">OTTH 0595 / CCAP 157/2 / RCC745</strain>
    </source>
</reference>
<keyword evidence="2" id="KW-1133">Transmembrane helix</keyword>
<keyword evidence="2" id="KW-0812">Transmembrane</keyword>
<dbReference type="OrthoDB" id="498832at2759"/>
<evidence type="ECO:0000256" key="2">
    <source>
        <dbReference type="SAM" id="Phobius"/>
    </source>
</evidence>
<dbReference type="GeneID" id="9836898"/>
<protein>
    <submittedName>
        <fullName evidence="3">Prenylated rab acceptor PRA1</fullName>
    </submittedName>
</protein>
<accession>Q015L9</accession>
<feature type="region of interest" description="Disordered" evidence="1">
    <location>
        <begin position="278"/>
        <end position="328"/>
    </location>
</feature>